<evidence type="ECO:0000259" key="10">
    <source>
        <dbReference type="Pfam" id="PF17652"/>
    </source>
</evidence>
<keyword evidence="5" id="KW-0119">Carbohydrate metabolism</keyword>
<dbReference type="GO" id="GO:0042973">
    <property type="term" value="F:glucan endo-1,3-beta-D-glucosidase activity"/>
    <property type="evidence" value="ECO:0007669"/>
    <property type="project" value="UniProtKB-EC"/>
</dbReference>
<accession>A0AAV5RGK9</accession>
<name>A0AAV5RGK9_STABA</name>
<keyword evidence="6" id="KW-0326">Glycosidase</keyword>
<dbReference type="EC" id="3.2.1.39" evidence="3"/>
<organism evidence="11 12">
    <name type="scientific">Starmerella bacillaris</name>
    <name type="common">Yeast</name>
    <name type="synonym">Candida zemplinina</name>
    <dbReference type="NCBI Taxonomy" id="1247836"/>
    <lineage>
        <taxon>Eukaryota</taxon>
        <taxon>Fungi</taxon>
        <taxon>Dikarya</taxon>
        <taxon>Ascomycota</taxon>
        <taxon>Saccharomycotina</taxon>
        <taxon>Dipodascomycetes</taxon>
        <taxon>Dipodascales</taxon>
        <taxon>Trichomonascaceae</taxon>
        <taxon>Starmerella</taxon>
    </lineage>
</organism>
<dbReference type="Gene3D" id="2.70.98.30">
    <property type="entry name" value="Golgi alpha-mannosidase II, domain 4"/>
    <property type="match status" value="1"/>
</dbReference>
<reference evidence="11 12" key="1">
    <citation type="journal article" date="2023" name="Elife">
        <title>Identification of key yeast species and microbe-microbe interactions impacting larval growth of Drosophila in the wild.</title>
        <authorList>
            <person name="Mure A."/>
            <person name="Sugiura Y."/>
            <person name="Maeda R."/>
            <person name="Honda K."/>
            <person name="Sakurai N."/>
            <person name="Takahashi Y."/>
            <person name="Watada M."/>
            <person name="Katoh T."/>
            <person name="Gotoh A."/>
            <person name="Gotoh Y."/>
            <person name="Taniguchi I."/>
            <person name="Nakamura K."/>
            <person name="Hayashi T."/>
            <person name="Katayama T."/>
            <person name="Uemura T."/>
            <person name="Hattori Y."/>
        </authorList>
    </citation>
    <scope>NUCLEOTIDE SEQUENCE [LARGE SCALE GENOMIC DNA]</scope>
    <source>
        <strain evidence="11 12">SB-73</strain>
    </source>
</reference>
<evidence type="ECO:0000256" key="1">
    <source>
        <dbReference type="ARBA" id="ARBA00000382"/>
    </source>
</evidence>
<feature type="domain" description="Glycosyl hydrolase family 81 C-terminal" evidence="10">
    <location>
        <begin position="357"/>
        <end position="707"/>
    </location>
</feature>
<comment type="catalytic activity">
    <reaction evidence="1">
        <text>Hydrolysis of (1-&gt;3)-beta-D-glucosidic linkages in (1-&gt;3)-beta-D-glucans.</text>
        <dbReference type="EC" id="3.2.1.39"/>
    </reaction>
</comment>
<dbReference type="InterPro" id="IPR040720">
    <property type="entry name" value="GH81_C"/>
</dbReference>
<evidence type="ECO:0000256" key="8">
    <source>
        <dbReference type="ARBA" id="ARBA00023326"/>
    </source>
</evidence>
<comment type="caution">
    <text evidence="11">The sequence shown here is derived from an EMBL/GenBank/DDBJ whole genome shotgun (WGS) entry which is preliminary data.</text>
</comment>
<dbReference type="PANTHER" id="PTHR31983:SF0">
    <property type="entry name" value="GLUCAN ENDO-1,3-BETA-D-GLUCOSIDASE 2"/>
    <property type="match status" value="1"/>
</dbReference>
<evidence type="ECO:0000313" key="11">
    <source>
        <dbReference type="EMBL" id="GMM50217.1"/>
    </source>
</evidence>
<dbReference type="Gene3D" id="1.10.287.1170">
    <property type="entry name" value="glycoside hydrolase family 81 endo-[beta] glucanase"/>
    <property type="match status" value="1"/>
</dbReference>
<keyword evidence="4" id="KW-0378">Hydrolase</keyword>
<evidence type="ECO:0000256" key="7">
    <source>
        <dbReference type="ARBA" id="ARBA00023316"/>
    </source>
</evidence>
<dbReference type="GO" id="GO:0071555">
    <property type="term" value="P:cell wall organization"/>
    <property type="evidence" value="ECO:0007669"/>
    <property type="project" value="UniProtKB-KW"/>
</dbReference>
<sequence length="714" mass="78525">MSSLFSKLDCSVNIPSVFPQKAHPMPPPYSTNDQPVHTNKFYANMLLGDRNLYVYSQPYSVWWTGNSVSNFNGLAISHQDESARTYGPNSSANPVDYFFMPSGVMMMCLGASFNGNPTFSTSTWGPLSVTAILTNNSASIKYPIASGMGFVTGIYSGIAPQISSQVGFKSISSATTVRTGLTRVNVTLENNQSWSIYVYIPTGATATVSQSDSQHISVHTTEANVVVQIAKLGSTSWQAVVDSAAGSYPTQVELDGGITSDNSVGTYTLKYNLSGTSTGGGTLLYAAPHHVESFTSTMNGKVTDYYLPSPVLGNLRLCVATELEMYERLPSSVGFLPWSVNKTAGDANFSFSNFSYADNELIIQAAEKELTNVDIGTATDLTSMYFSGKAMSKYANMLLVLTYIVKDTQLATQLLANLKTAFATFVNNKQQTPLFYDKSWKGLVSQAGISDSMADFGNTYYNDHHFHYGYFVHAAAIIGKVDQDIGDKSWASNSANKDWVNSLIRDVSTYGDDTTYPQSRNFDWYSGHSMAKGLFVSADGKDEESSSEDYNFAYGMKLWGSVIGDTLLSARANLILAIERRSMNHYMLYQSNNTTMPANYIGNKVSGIMFENKIDHTTYFGQLVQYIQGIHMIPITPISSYVRSPTFVKEEWDAKLASIIDNVTDGWRGLLMLNYALYDATTAYKFFSDTNFNYNYLDGGMSRTWALAFCKGLM</sequence>
<dbReference type="PANTHER" id="PTHR31983">
    <property type="entry name" value="ENDO-1,3(4)-BETA-GLUCANASE 1"/>
    <property type="match status" value="1"/>
</dbReference>
<dbReference type="Gene3D" id="1.20.5.420">
    <property type="entry name" value="Immunoglobulin FC, subunit C"/>
    <property type="match status" value="1"/>
</dbReference>
<comment type="similarity">
    <text evidence="2">Belongs to the glycosyl hydrolase 81 family.</text>
</comment>
<evidence type="ECO:0000256" key="4">
    <source>
        <dbReference type="ARBA" id="ARBA00022801"/>
    </source>
</evidence>
<evidence type="ECO:0000313" key="12">
    <source>
        <dbReference type="Proteomes" id="UP001362899"/>
    </source>
</evidence>
<protein>
    <recommendedName>
        <fullName evidence="3">glucan endo-1,3-beta-D-glucosidase</fullName>
        <ecNumber evidence="3">3.2.1.39</ecNumber>
    </recommendedName>
</protein>
<dbReference type="Pfam" id="PF17652">
    <property type="entry name" value="Glyco_hydro81C"/>
    <property type="match status" value="1"/>
</dbReference>
<evidence type="ECO:0000259" key="9">
    <source>
        <dbReference type="Pfam" id="PF03639"/>
    </source>
</evidence>
<dbReference type="AlphaFoldDB" id="A0AAV5RGK9"/>
<evidence type="ECO:0000256" key="2">
    <source>
        <dbReference type="ARBA" id="ARBA00010730"/>
    </source>
</evidence>
<feature type="domain" description="Glycosyl hydrolase family 81 N-terminal" evidence="9">
    <location>
        <begin position="23"/>
        <end position="339"/>
    </location>
</feature>
<dbReference type="Proteomes" id="UP001362899">
    <property type="component" value="Unassembled WGS sequence"/>
</dbReference>
<dbReference type="Pfam" id="PF03639">
    <property type="entry name" value="Glyco_hydro_81"/>
    <property type="match status" value="1"/>
</dbReference>
<keyword evidence="12" id="KW-1185">Reference proteome</keyword>
<dbReference type="PROSITE" id="PS52008">
    <property type="entry name" value="GH81"/>
    <property type="match status" value="1"/>
</dbReference>
<evidence type="ECO:0000256" key="3">
    <source>
        <dbReference type="ARBA" id="ARBA00012780"/>
    </source>
</evidence>
<dbReference type="GO" id="GO:0009986">
    <property type="term" value="C:cell surface"/>
    <property type="evidence" value="ECO:0007669"/>
    <property type="project" value="TreeGrafter"/>
</dbReference>
<dbReference type="InterPro" id="IPR040451">
    <property type="entry name" value="GH81_N"/>
</dbReference>
<proteinExistence type="inferred from homology"/>
<dbReference type="GO" id="GO:0052861">
    <property type="term" value="F:endo-1,3(4)-beta-glucanase activity"/>
    <property type="evidence" value="ECO:0007669"/>
    <property type="project" value="InterPro"/>
</dbReference>
<dbReference type="EMBL" id="BTGC01000003">
    <property type="protein sequence ID" value="GMM50217.1"/>
    <property type="molecule type" value="Genomic_DNA"/>
</dbReference>
<gene>
    <name evidence="11" type="ORF">DASB73_011750</name>
</gene>
<keyword evidence="7" id="KW-0961">Cell wall biogenesis/degradation</keyword>
<evidence type="ECO:0000256" key="6">
    <source>
        <dbReference type="ARBA" id="ARBA00023295"/>
    </source>
</evidence>
<dbReference type="GO" id="GO:0000272">
    <property type="term" value="P:polysaccharide catabolic process"/>
    <property type="evidence" value="ECO:0007669"/>
    <property type="project" value="UniProtKB-KW"/>
</dbReference>
<keyword evidence="8" id="KW-0624">Polysaccharide degradation</keyword>
<dbReference type="InterPro" id="IPR005200">
    <property type="entry name" value="Endo-beta-glucanase"/>
</dbReference>
<evidence type="ECO:0000256" key="5">
    <source>
        <dbReference type="ARBA" id="ARBA00023277"/>
    </source>
</evidence>